<dbReference type="EMBL" id="AP027059">
    <property type="protein sequence ID" value="BDU49801.1"/>
    <property type="molecule type" value="Genomic_DNA"/>
</dbReference>
<dbReference type="Proteomes" id="UP001321582">
    <property type="component" value="Chromosome"/>
</dbReference>
<evidence type="ECO:0000259" key="2">
    <source>
        <dbReference type="Pfam" id="PF04773"/>
    </source>
</evidence>
<feature type="compositionally biased region" description="Basic and acidic residues" evidence="1">
    <location>
        <begin position="218"/>
        <end position="235"/>
    </location>
</feature>
<dbReference type="PANTHER" id="PTHR38731:SF1">
    <property type="entry name" value="FECR PROTEIN DOMAIN-CONTAINING PROTEIN"/>
    <property type="match status" value="1"/>
</dbReference>
<protein>
    <recommendedName>
        <fullName evidence="2">FecR protein domain-containing protein</fullName>
    </recommendedName>
</protein>
<gene>
    <name evidence="3" type="ORF">HLVA_03700</name>
</gene>
<sequence length="616" mass="68112">MKRILMILLGLMLVVNMGVFAQGDDLESLLQEDDTSLEQQLLGTAEKKSGDLMGGSVKDIIGQAVLQYPNEKVWKQVYKGMGVKEGTTVVTMENSEAKIELENGAIIDLRPKTQAIFNTLREDPEKKEMTETGIQLFVGKIYSNVKKLVKTGSKYEVKTGSATAGVRGTKFTVAVNETGDTEITTYEGTVAVTTVQSPEPVFVMAGEKIKALKGGKVNPKEKHNELPPKSLEKPVKEKKKAEKKAKVEEKKPTEKGNAGVTMEAGSNVVNGKSYGTLEIKPDFAHIFGTPIGLGLKIMVLQGDENGKNVTKYGPNASDKWYDSVSLRWAEYDSKTFGIRYGELSGVSYGQGLLMSGYSTFGIKTRVTLPKNGFKAMVPLKEASDSKLDTVYAVRLESKVMDKSPLTLGITAITDTDVADDSKLNKTAVGLDASYPVSKYLIPYAEFAKLMDFGQGMGAGFRGGSKFFNYKLEYRNIGKEFTPVLYDYYYNKNKDTYDLSKVEAYSGYLLQVGSNIFDILTMGIKYEDYGDNSKVLTGTALFSKLKFLPGMWSRLQAGFNYMQKGVDFNDFSWEDKEKAVINGYIVYPASGSVDVRIEYNKEAGEEAYQTFRTIIRF</sequence>
<feature type="domain" description="FecR protein" evidence="2">
    <location>
        <begin position="88"/>
        <end position="190"/>
    </location>
</feature>
<reference evidence="3 4" key="1">
    <citation type="submission" date="2022-11" db="EMBL/GenBank/DDBJ databases">
        <title>Haliovirga abyssi gen. nov., sp. nov., a mesophilic fermentative bacterium isolated from the Iheya North hydrothermal field and the proposal of Haliovirgaceae fam. nov.</title>
        <authorList>
            <person name="Miyazaki U."/>
            <person name="Tame A."/>
            <person name="Miyazaki J."/>
            <person name="Takai K."/>
            <person name="Sawayama S."/>
            <person name="Kitajima M."/>
            <person name="Okamoto A."/>
            <person name="Nakagawa S."/>
        </authorList>
    </citation>
    <scope>NUCLEOTIDE SEQUENCE [LARGE SCALE GENOMIC DNA]</scope>
    <source>
        <strain evidence="3 4">IC12</strain>
    </source>
</reference>
<evidence type="ECO:0000313" key="4">
    <source>
        <dbReference type="Proteomes" id="UP001321582"/>
    </source>
</evidence>
<dbReference type="Gene3D" id="2.60.120.1440">
    <property type="match status" value="1"/>
</dbReference>
<feature type="region of interest" description="Disordered" evidence="1">
    <location>
        <begin position="215"/>
        <end position="260"/>
    </location>
</feature>
<dbReference type="KEGG" id="haby:HLVA_03700"/>
<evidence type="ECO:0000313" key="3">
    <source>
        <dbReference type="EMBL" id="BDU49801.1"/>
    </source>
</evidence>
<dbReference type="PANTHER" id="PTHR38731">
    <property type="entry name" value="LIPL45-RELATED LIPOPROTEIN-RELATED"/>
    <property type="match status" value="1"/>
</dbReference>
<proteinExistence type="predicted"/>
<dbReference type="Pfam" id="PF04773">
    <property type="entry name" value="FecR"/>
    <property type="match status" value="1"/>
</dbReference>
<keyword evidence="4" id="KW-1185">Reference proteome</keyword>
<evidence type="ECO:0000256" key="1">
    <source>
        <dbReference type="SAM" id="MobiDB-lite"/>
    </source>
</evidence>
<dbReference type="RefSeq" id="WP_307904745.1">
    <property type="nucleotide sequence ID" value="NZ_AP027059.1"/>
</dbReference>
<accession>A0AAU9DUT6</accession>
<organism evidence="3 4">
    <name type="scientific">Haliovirga abyssi</name>
    <dbReference type="NCBI Taxonomy" id="2996794"/>
    <lineage>
        <taxon>Bacteria</taxon>
        <taxon>Fusobacteriati</taxon>
        <taxon>Fusobacteriota</taxon>
        <taxon>Fusobacteriia</taxon>
        <taxon>Fusobacteriales</taxon>
        <taxon>Haliovirgaceae</taxon>
        <taxon>Haliovirga</taxon>
    </lineage>
</organism>
<feature type="compositionally biased region" description="Basic and acidic residues" evidence="1">
    <location>
        <begin position="244"/>
        <end position="254"/>
    </location>
</feature>
<name>A0AAU9DUT6_9FUSO</name>
<dbReference type="InterPro" id="IPR006860">
    <property type="entry name" value="FecR"/>
</dbReference>
<dbReference type="AlphaFoldDB" id="A0AAU9DUT6"/>